<protein>
    <submittedName>
        <fullName evidence="3">DUF5126 domain-containing protein</fullName>
    </submittedName>
</protein>
<reference evidence="3" key="1">
    <citation type="submission" date="2022-08" db="EMBL/GenBank/DDBJ databases">
        <title>Genome Sequencing of Bacteroides fragilis Group Isolates with Nanopore Technology.</title>
        <authorList>
            <person name="Tisza M.J."/>
            <person name="Smith D."/>
            <person name="Dekker J.P."/>
        </authorList>
    </citation>
    <scope>NUCLEOTIDE SEQUENCE</scope>
    <source>
        <strain evidence="3">BFG-474</strain>
    </source>
</reference>
<dbReference type="InterPro" id="IPR032527">
    <property type="entry name" value="DUF4959"/>
</dbReference>
<accession>A0AA94YC48</accession>
<dbReference type="AlphaFoldDB" id="A0AA94YC48"/>
<evidence type="ECO:0000313" key="3">
    <source>
        <dbReference type="EMBL" id="UVQ97448.1"/>
    </source>
</evidence>
<evidence type="ECO:0000313" key="4">
    <source>
        <dbReference type="Proteomes" id="UP001060260"/>
    </source>
</evidence>
<evidence type="ECO:0000259" key="1">
    <source>
        <dbReference type="Pfam" id="PF16323"/>
    </source>
</evidence>
<dbReference type="Pfam" id="PF17166">
    <property type="entry name" value="DUF5126"/>
    <property type="match status" value="1"/>
</dbReference>
<evidence type="ECO:0000259" key="2">
    <source>
        <dbReference type="Pfam" id="PF17166"/>
    </source>
</evidence>
<gene>
    <name evidence="3" type="ORF">NXW23_03495</name>
</gene>
<proteinExistence type="predicted"/>
<dbReference type="Pfam" id="PF16323">
    <property type="entry name" value="DUF4959"/>
    <property type="match status" value="1"/>
</dbReference>
<feature type="domain" description="DUF5126" evidence="2">
    <location>
        <begin position="128"/>
        <end position="235"/>
    </location>
</feature>
<dbReference type="EMBL" id="CP103166">
    <property type="protein sequence ID" value="UVQ97448.1"/>
    <property type="molecule type" value="Genomic_DNA"/>
</dbReference>
<feature type="domain" description="DUF4959" evidence="1">
    <location>
        <begin position="20"/>
        <end position="122"/>
    </location>
</feature>
<sequence>MKKIILKYITILCGIIGISACTESYDGLEIIRVDSQAPGKVTVNKVIPQSGALEIHFSLTKGDTDIAQVVASYVQNGVKRDFKVSRFVSSILVEGFMGVAEQTVEIKCVDNSGNVSEPTFVKGTALLSPIEVAYQSLTAEAAFGGVKVAWKNTTGDFLAIHVLTDDSLQIKGQKVFMEDPSKMIYTRETDKKKTYAYVRNYPDKEQRFGFSITDKWGNVSDTLITTLTPFREDVIAYQQIKALKEFNPRYTNGESMDYETEGIDPVTGIQYDGLYYGEASYGPQTLFDGKKMLLFISLVIQRILMIWTIRMMNWYQIVILHTI</sequence>
<organism evidence="3 4">
    <name type="scientific">Bacteroides caccae</name>
    <dbReference type="NCBI Taxonomy" id="47678"/>
    <lineage>
        <taxon>Bacteria</taxon>
        <taxon>Pseudomonadati</taxon>
        <taxon>Bacteroidota</taxon>
        <taxon>Bacteroidia</taxon>
        <taxon>Bacteroidales</taxon>
        <taxon>Bacteroidaceae</taxon>
        <taxon>Bacteroides</taxon>
    </lineage>
</organism>
<dbReference type="Proteomes" id="UP001060260">
    <property type="component" value="Chromosome"/>
</dbReference>
<dbReference type="PROSITE" id="PS51257">
    <property type="entry name" value="PROKAR_LIPOPROTEIN"/>
    <property type="match status" value="1"/>
</dbReference>
<name>A0AA94YC48_9BACE</name>
<dbReference type="InterPro" id="IPR033431">
    <property type="entry name" value="DUF5126"/>
</dbReference>